<feature type="region of interest" description="Disordered" evidence="2">
    <location>
        <begin position="39"/>
        <end position="68"/>
    </location>
</feature>
<dbReference type="GeneID" id="25733321"/>
<feature type="repeat" description="ANK" evidence="1">
    <location>
        <begin position="104"/>
        <end position="136"/>
    </location>
</feature>
<dbReference type="Proteomes" id="UP000054498">
    <property type="component" value="Unassembled WGS sequence"/>
</dbReference>
<dbReference type="RefSeq" id="XP_013905408.1">
    <property type="nucleotide sequence ID" value="XM_014049954.1"/>
</dbReference>
<sequence>MSQLDCLDAGALLSSMIAGDNDQKATLALISLLAAHGRYRHPTSPPPSAPPPPVASARPSRGPPPPPQVTLPLHVAVVRRRHRVVTALVRWLGADPEAPFPGPHGEAPLQVAAEMGSCATTVALLRCGADPRREDGRHWSALHAIAGAPRGCTAEQEGERPRPPVFAPPSTSAWWRWARRAPQWLMRRLVAASDAPGFPDRWLPDFRALLTPPAPPPPLGSARERDEVRYVLLKAAGLLPPPDETESDGAGLQPRGGVPGAPQPRGGAGRAPCTERAPLSPGRRPAGGFKLSRQARALLLRHREEPEGPSFQELLEWAEGPKHPANSEASVLQLRRRSAQLRREAAASRLGVWGVERRERVLAAFHVVAADVKRRGEALSRAARDERPWEADGWPGGGEVDDGHLPGQVRRCRRAGAARLREGWDYFGRRCSQTPDLTIAPQVHRECW</sequence>
<dbReference type="KEGG" id="mng:MNEG_1564"/>
<dbReference type="Gene3D" id="1.25.40.20">
    <property type="entry name" value="Ankyrin repeat-containing domain"/>
    <property type="match status" value="1"/>
</dbReference>
<gene>
    <name evidence="3" type="ORF">MNEG_1564</name>
</gene>
<dbReference type="PROSITE" id="PS50088">
    <property type="entry name" value="ANK_REPEAT"/>
    <property type="match status" value="1"/>
</dbReference>
<feature type="region of interest" description="Disordered" evidence="2">
    <location>
        <begin position="238"/>
        <end position="290"/>
    </location>
</feature>
<accession>A0A0D2LIV2</accession>
<dbReference type="EMBL" id="KK100378">
    <property type="protein sequence ID" value="KIZ06389.1"/>
    <property type="molecule type" value="Genomic_DNA"/>
</dbReference>
<reference evidence="3 4" key="1">
    <citation type="journal article" date="2013" name="BMC Genomics">
        <title>Reconstruction of the lipid metabolism for the microalga Monoraphidium neglectum from its genome sequence reveals characteristics suitable for biofuel production.</title>
        <authorList>
            <person name="Bogen C."/>
            <person name="Al-Dilaimi A."/>
            <person name="Albersmeier A."/>
            <person name="Wichmann J."/>
            <person name="Grundmann M."/>
            <person name="Rupp O."/>
            <person name="Lauersen K.J."/>
            <person name="Blifernez-Klassen O."/>
            <person name="Kalinowski J."/>
            <person name="Goesmann A."/>
            <person name="Mussgnug J.H."/>
            <person name="Kruse O."/>
        </authorList>
    </citation>
    <scope>NUCLEOTIDE SEQUENCE [LARGE SCALE GENOMIC DNA]</scope>
    <source>
        <strain evidence="3 4">SAG 48.87</strain>
    </source>
</reference>
<keyword evidence="1" id="KW-0040">ANK repeat</keyword>
<dbReference type="InterPro" id="IPR002110">
    <property type="entry name" value="Ankyrin_rpt"/>
</dbReference>
<dbReference type="SUPFAM" id="SSF48403">
    <property type="entry name" value="Ankyrin repeat"/>
    <property type="match status" value="1"/>
</dbReference>
<organism evidence="3 4">
    <name type="scientific">Monoraphidium neglectum</name>
    <dbReference type="NCBI Taxonomy" id="145388"/>
    <lineage>
        <taxon>Eukaryota</taxon>
        <taxon>Viridiplantae</taxon>
        <taxon>Chlorophyta</taxon>
        <taxon>core chlorophytes</taxon>
        <taxon>Chlorophyceae</taxon>
        <taxon>CS clade</taxon>
        <taxon>Sphaeropleales</taxon>
        <taxon>Selenastraceae</taxon>
        <taxon>Monoraphidium</taxon>
    </lineage>
</organism>
<protein>
    <submittedName>
        <fullName evidence="3">Uncharacterized protein</fullName>
    </submittedName>
</protein>
<dbReference type="AlphaFoldDB" id="A0A0D2LIV2"/>
<evidence type="ECO:0000256" key="1">
    <source>
        <dbReference type="PROSITE-ProRule" id="PRU00023"/>
    </source>
</evidence>
<evidence type="ECO:0000256" key="2">
    <source>
        <dbReference type="SAM" id="MobiDB-lite"/>
    </source>
</evidence>
<keyword evidence="4" id="KW-1185">Reference proteome</keyword>
<name>A0A0D2LIV2_9CHLO</name>
<evidence type="ECO:0000313" key="4">
    <source>
        <dbReference type="Proteomes" id="UP000054498"/>
    </source>
</evidence>
<evidence type="ECO:0000313" key="3">
    <source>
        <dbReference type="EMBL" id="KIZ06389.1"/>
    </source>
</evidence>
<dbReference type="InterPro" id="IPR036770">
    <property type="entry name" value="Ankyrin_rpt-contain_sf"/>
</dbReference>
<proteinExistence type="predicted"/>
<feature type="compositionally biased region" description="Pro residues" evidence="2">
    <location>
        <begin position="43"/>
        <end position="54"/>
    </location>
</feature>